<dbReference type="Pfam" id="PF05014">
    <property type="entry name" value="Nuc_deoxyrib_tr"/>
    <property type="match status" value="1"/>
</dbReference>
<dbReference type="InterPro" id="IPR051239">
    <property type="entry name" value="2'-dNMP_N-hydrolase"/>
</dbReference>
<proteinExistence type="predicted"/>
<accession>A0ABV1G1J7</accession>
<dbReference type="PANTHER" id="PTHR15364">
    <property type="entry name" value="2'-DEOXYNUCLEOSIDE 5'-PHOSPHATE N-HYDROLASE 1"/>
    <property type="match status" value="1"/>
</dbReference>
<comment type="caution">
    <text evidence="1">The sequence shown here is derived from an EMBL/GenBank/DDBJ whole genome shotgun (WGS) entry which is preliminary data.</text>
</comment>
<keyword evidence="2" id="KW-1185">Reference proteome</keyword>
<gene>
    <name evidence="1" type="ORF">AAAT87_13205</name>
</gene>
<dbReference type="Proteomes" id="UP001465717">
    <property type="component" value="Unassembled WGS sequence"/>
</dbReference>
<protein>
    <submittedName>
        <fullName evidence="1">Nucleoside 2-deoxyribosyltransferase</fullName>
    </submittedName>
</protein>
<name>A0ABV1G1J7_9BACT</name>
<reference evidence="1 2" key="1">
    <citation type="submission" date="2024-04" db="EMBL/GenBank/DDBJ databases">
        <title>Human intestinal bacterial collection.</title>
        <authorList>
            <person name="Pauvert C."/>
            <person name="Hitch T.C.A."/>
            <person name="Clavel T."/>
        </authorList>
    </citation>
    <scope>NUCLEOTIDE SEQUENCE [LARGE SCALE GENOMIC DNA]</scope>
    <source>
        <strain evidence="1 2">CLA-AA-H174</strain>
    </source>
</reference>
<dbReference type="PANTHER" id="PTHR15364:SF0">
    <property type="entry name" value="2'-DEOXYNUCLEOSIDE 5'-PHOSPHATE N-HYDROLASE 1"/>
    <property type="match status" value="1"/>
</dbReference>
<sequence>MSDAEIYNQDTAWLQESDMVVAECSNPSLGVGYELAYAESRGIPCHIFYDKSKTQLSAMLTGNPYFVIYPYQTEEELFSLMDKILS</sequence>
<dbReference type="InterPro" id="IPR007710">
    <property type="entry name" value="Nucleoside_deoxyribTrfase"/>
</dbReference>
<organism evidence="1 2">
    <name type="scientific">Segatella sinensis</name>
    <dbReference type="NCBI Taxonomy" id="3085167"/>
    <lineage>
        <taxon>Bacteria</taxon>
        <taxon>Pseudomonadati</taxon>
        <taxon>Bacteroidota</taxon>
        <taxon>Bacteroidia</taxon>
        <taxon>Bacteroidales</taxon>
        <taxon>Prevotellaceae</taxon>
        <taxon>Segatella</taxon>
    </lineage>
</organism>
<dbReference type="EMBL" id="JBBNGE010000060">
    <property type="protein sequence ID" value="MEQ2509207.1"/>
    <property type="molecule type" value="Genomic_DNA"/>
</dbReference>
<evidence type="ECO:0000313" key="1">
    <source>
        <dbReference type="EMBL" id="MEQ2509207.1"/>
    </source>
</evidence>
<dbReference type="Gene3D" id="3.40.50.450">
    <property type="match status" value="1"/>
</dbReference>
<evidence type="ECO:0000313" key="2">
    <source>
        <dbReference type="Proteomes" id="UP001465717"/>
    </source>
</evidence>
<dbReference type="SUPFAM" id="SSF52309">
    <property type="entry name" value="N-(deoxy)ribosyltransferase-like"/>
    <property type="match status" value="1"/>
</dbReference>